<accession>A0A1I7Z2L0</accession>
<proteinExistence type="predicted"/>
<dbReference type="Proteomes" id="UP000095287">
    <property type="component" value="Unplaced"/>
</dbReference>
<protein>
    <submittedName>
        <fullName evidence="3">Secreted protein</fullName>
    </submittedName>
</protein>
<feature type="signal peptide" evidence="1">
    <location>
        <begin position="1"/>
        <end position="28"/>
    </location>
</feature>
<organism evidence="2 3">
    <name type="scientific">Steinernema glaseri</name>
    <dbReference type="NCBI Taxonomy" id="37863"/>
    <lineage>
        <taxon>Eukaryota</taxon>
        <taxon>Metazoa</taxon>
        <taxon>Ecdysozoa</taxon>
        <taxon>Nematoda</taxon>
        <taxon>Chromadorea</taxon>
        <taxon>Rhabditida</taxon>
        <taxon>Tylenchina</taxon>
        <taxon>Panagrolaimomorpha</taxon>
        <taxon>Strongyloidoidea</taxon>
        <taxon>Steinernematidae</taxon>
        <taxon>Steinernema</taxon>
    </lineage>
</organism>
<keyword evidence="1" id="KW-0732">Signal</keyword>
<evidence type="ECO:0000313" key="3">
    <source>
        <dbReference type="WBParaSite" id="L893_g22182.t1"/>
    </source>
</evidence>
<sequence length="79" mass="8994">MSIPNEKRHAAMKLLFVVLALKIASASALDLISWRRYLANVFFLPPTRTAKKTNRSQPESRKTAPDNRVVKETMRIKGI</sequence>
<evidence type="ECO:0000256" key="1">
    <source>
        <dbReference type="SAM" id="SignalP"/>
    </source>
</evidence>
<name>A0A1I7Z2L0_9BILA</name>
<keyword evidence="2" id="KW-1185">Reference proteome</keyword>
<reference evidence="3" key="1">
    <citation type="submission" date="2016-11" db="UniProtKB">
        <authorList>
            <consortium name="WormBaseParasite"/>
        </authorList>
    </citation>
    <scope>IDENTIFICATION</scope>
</reference>
<dbReference type="WBParaSite" id="L893_g22182.t1">
    <property type="protein sequence ID" value="L893_g22182.t1"/>
    <property type="gene ID" value="L893_g22182"/>
</dbReference>
<feature type="chain" id="PRO_5009312894" evidence="1">
    <location>
        <begin position="29"/>
        <end position="79"/>
    </location>
</feature>
<dbReference type="AlphaFoldDB" id="A0A1I7Z2L0"/>
<evidence type="ECO:0000313" key="2">
    <source>
        <dbReference type="Proteomes" id="UP000095287"/>
    </source>
</evidence>